<organism evidence="2 3">
    <name type="scientific">Saguinus oedipus</name>
    <name type="common">Cotton-top tamarin</name>
    <name type="synonym">Oedipomidas oedipus</name>
    <dbReference type="NCBI Taxonomy" id="9490"/>
    <lineage>
        <taxon>Eukaryota</taxon>
        <taxon>Metazoa</taxon>
        <taxon>Chordata</taxon>
        <taxon>Craniata</taxon>
        <taxon>Vertebrata</taxon>
        <taxon>Euteleostomi</taxon>
        <taxon>Mammalia</taxon>
        <taxon>Eutheria</taxon>
        <taxon>Euarchontoglires</taxon>
        <taxon>Primates</taxon>
        <taxon>Haplorrhini</taxon>
        <taxon>Platyrrhini</taxon>
        <taxon>Cebidae</taxon>
        <taxon>Callitrichinae</taxon>
        <taxon>Saguinus</taxon>
    </lineage>
</organism>
<name>A0ABQ9VK33_SAGOE</name>
<evidence type="ECO:0000256" key="1">
    <source>
        <dbReference type="SAM" id="MobiDB-lite"/>
    </source>
</evidence>
<comment type="caution">
    <text evidence="2">The sequence shown here is derived from an EMBL/GenBank/DDBJ whole genome shotgun (WGS) entry which is preliminary data.</text>
</comment>
<proteinExistence type="predicted"/>
<dbReference type="Proteomes" id="UP001266305">
    <property type="component" value="Unassembled WGS sequence"/>
</dbReference>
<evidence type="ECO:0000313" key="2">
    <source>
        <dbReference type="EMBL" id="KAK2109739.1"/>
    </source>
</evidence>
<feature type="region of interest" description="Disordered" evidence="1">
    <location>
        <begin position="33"/>
        <end position="172"/>
    </location>
</feature>
<reference evidence="2 3" key="1">
    <citation type="submission" date="2023-05" db="EMBL/GenBank/DDBJ databases">
        <title>B98-5 Cell Line De Novo Hybrid Assembly: An Optical Mapping Approach.</title>
        <authorList>
            <person name="Kananen K."/>
            <person name="Auerbach J.A."/>
            <person name="Kautto E."/>
            <person name="Blachly J.S."/>
        </authorList>
    </citation>
    <scope>NUCLEOTIDE SEQUENCE [LARGE SCALE GENOMIC DNA]</scope>
    <source>
        <strain evidence="2">B95-8</strain>
        <tissue evidence="2">Cell line</tissue>
    </source>
</reference>
<feature type="region of interest" description="Disordered" evidence="1">
    <location>
        <begin position="299"/>
        <end position="319"/>
    </location>
</feature>
<protein>
    <submittedName>
        <fullName evidence="2">Uncharacterized protein</fullName>
    </submittedName>
</protein>
<accession>A0ABQ9VK33</accession>
<dbReference type="EMBL" id="JASSZA010000005">
    <property type="protein sequence ID" value="KAK2109739.1"/>
    <property type="molecule type" value="Genomic_DNA"/>
</dbReference>
<evidence type="ECO:0000313" key="3">
    <source>
        <dbReference type="Proteomes" id="UP001266305"/>
    </source>
</evidence>
<gene>
    <name evidence="2" type="ORF">P7K49_009485</name>
</gene>
<keyword evidence="3" id="KW-1185">Reference proteome</keyword>
<sequence length="439" mass="47662">MLVVVFGGYADRRGELAIGLKEEFCFERVKLEPAAPSPGDKVGGNTVQVPSPVTDTTERKRESQASGVPQTPHPAEGQTGRDGRKGETENRESQRPSQVETDSEPEAETADKSKGCRDSQAGSGAEQENPGRRKNEKAGAKEWSLRARRRKKQRKGAGGRKGKKIADAERAQETVRVSVVRGSVPARRCVPVAAVGMSTCSGQCRGRERRYTAGCGTERPRGPWSGRPPPLPPAFPGPELVDAPPPPRWLLPARAVPRLRQRPHSTWRLALGRTAGPWWPDRLAPGGCARRAQRSPRAAAGPWGRWAVGPSGRQGSASRDQAAQMRAPLCLLLLVAHAVDMLALNRRKKQASPMPESLALAFGQVCKISRNDLLSQYLPHLSPFGACQAWVQKRCCFSIPPPSPVDGNHPNPPAQPLKEIQAPEIQKEETGHTLRAVQV</sequence>
<feature type="compositionally biased region" description="Basic and acidic residues" evidence="1">
    <location>
        <begin position="79"/>
        <end position="94"/>
    </location>
</feature>
<feature type="compositionally biased region" description="Polar residues" evidence="1">
    <location>
        <begin position="45"/>
        <end position="55"/>
    </location>
</feature>
<feature type="compositionally biased region" description="Basic residues" evidence="1">
    <location>
        <begin position="146"/>
        <end position="163"/>
    </location>
</feature>
<feature type="compositionally biased region" description="Basic and acidic residues" evidence="1">
    <location>
        <begin position="129"/>
        <end position="145"/>
    </location>
</feature>